<dbReference type="EMBL" id="KN824301">
    <property type="protein sequence ID" value="KIM27080.1"/>
    <property type="molecule type" value="Genomic_DNA"/>
</dbReference>
<reference evidence="2" key="2">
    <citation type="submission" date="2015-01" db="EMBL/GenBank/DDBJ databases">
        <title>Evolutionary Origins and Diversification of the Mycorrhizal Mutualists.</title>
        <authorList>
            <consortium name="DOE Joint Genome Institute"/>
            <consortium name="Mycorrhizal Genomics Consortium"/>
            <person name="Kohler A."/>
            <person name="Kuo A."/>
            <person name="Nagy L.G."/>
            <person name="Floudas D."/>
            <person name="Copeland A."/>
            <person name="Barry K.W."/>
            <person name="Cichocki N."/>
            <person name="Veneault-Fourrey C."/>
            <person name="LaButti K."/>
            <person name="Lindquist E.A."/>
            <person name="Lipzen A."/>
            <person name="Lundell T."/>
            <person name="Morin E."/>
            <person name="Murat C."/>
            <person name="Riley R."/>
            <person name="Ohm R."/>
            <person name="Sun H."/>
            <person name="Tunlid A."/>
            <person name="Henrissat B."/>
            <person name="Grigoriev I.V."/>
            <person name="Hibbett D.S."/>
            <person name="Martin F."/>
        </authorList>
    </citation>
    <scope>NUCLEOTIDE SEQUENCE [LARGE SCALE GENOMIC DNA]</scope>
    <source>
        <strain evidence="2">MAFF 305830</strain>
    </source>
</reference>
<keyword evidence="2" id="KW-1185">Reference proteome</keyword>
<accession>A0A0C3ARB0</accession>
<reference evidence="1 2" key="1">
    <citation type="submission" date="2014-04" db="EMBL/GenBank/DDBJ databases">
        <authorList>
            <consortium name="DOE Joint Genome Institute"/>
            <person name="Kuo A."/>
            <person name="Zuccaro A."/>
            <person name="Kohler A."/>
            <person name="Nagy L.G."/>
            <person name="Floudas D."/>
            <person name="Copeland A."/>
            <person name="Barry K.W."/>
            <person name="Cichocki N."/>
            <person name="Veneault-Fourrey C."/>
            <person name="LaButti K."/>
            <person name="Lindquist E.A."/>
            <person name="Lipzen A."/>
            <person name="Lundell T."/>
            <person name="Morin E."/>
            <person name="Murat C."/>
            <person name="Sun H."/>
            <person name="Tunlid A."/>
            <person name="Henrissat B."/>
            <person name="Grigoriev I.V."/>
            <person name="Hibbett D.S."/>
            <person name="Martin F."/>
            <person name="Nordberg H.P."/>
            <person name="Cantor M.N."/>
            <person name="Hua S.X."/>
        </authorList>
    </citation>
    <scope>NUCLEOTIDE SEQUENCE [LARGE SCALE GENOMIC DNA]</scope>
    <source>
        <strain evidence="1 2">MAFF 305830</strain>
    </source>
</reference>
<protein>
    <recommendedName>
        <fullName evidence="3">F-box domain-containing protein</fullName>
    </recommendedName>
</protein>
<proteinExistence type="predicted"/>
<dbReference type="Proteomes" id="UP000054097">
    <property type="component" value="Unassembled WGS sequence"/>
</dbReference>
<dbReference type="AlphaFoldDB" id="A0A0C3ARB0"/>
<gene>
    <name evidence="1" type="ORF">M408DRAFT_173339</name>
</gene>
<sequence length="212" mass="24231">MVDPNFPVLHSLHLTMADGRVLCGIIDICRKTLENLYMSFHLRTQLPRDYTVTLPRLKRLGLLDIAGFCNKNMPTLVIPSLKYLYLHMNSGAERLPLQMDCGLLTHVRIIGDERIPLSAFRAAKVLQLSASATRFITFLEDLLNNPSVCPALETLEIDRRNERIDELVSTMNNQSGRRIQVSVFSGWWKQALPGSDFCEEGLPCEIERDWRF</sequence>
<evidence type="ECO:0000313" key="2">
    <source>
        <dbReference type="Proteomes" id="UP000054097"/>
    </source>
</evidence>
<organism evidence="1 2">
    <name type="scientific">Serendipita vermifera MAFF 305830</name>
    <dbReference type="NCBI Taxonomy" id="933852"/>
    <lineage>
        <taxon>Eukaryota</taxon>
        <taxon>Fungi</taxon>
        <taxon>Dikarya</taxon>
        <taxon>Basidiomycota</taxon>
        <taxon>Agaricomycotina</taxon>
        <taxon>Agaricomycetes</taxon>
        <taxon>Sebacinales</taxon>
        <taxon>Serendipitaceae</taxon>
        <taxon>Serendipita</taxon>
    </lineage>
</organism>
<dbReference type="SUPFAM" id="SSF52058">
    <property type="entry name" value="L domain-like"/>
    <property type="match status" value="1"/>
</dbReference>
<dbReference type="STRING" id="933852.A0A0C3ARB0"/>
<name>A0A0C3ARB0_SERVB</name>
<dbReference type="HOGENOM" id="CLU_1300344_0_0_1"/>
<evidence type="ECO:0000313" key="1">
    <source>
        <dbReference type="EMBL" id="KIM27080.1"/>
    </source>
</evidence>
<evidence type="ECO:0008006" key="3">
    <source>
        <dbReference type="Google" id="ProtNLM"/>
    </source>
</evidence>